<dbReference type="RefSeq" id="WP_315343206.1">
    <property type="nucleotide sequence ID" value="NZ_JAVDZE010000006.1"/>
</dbReference>
<comment type="caution">
    <text evidence="1">The sequence shown here is derived from an EMBL/GenBank/DDBJ whole genome shotgun (WGS) entry which is preliminary data.</text>
</comment>
<name>A0AAE4NXU8_9EURY</name>
<organism evidence="1 2">
    <name type="scientific">Thermococcus waiotapuensis</name>
    <dbReference type="NCBI Taxonomy" id="90909"/>
    <lineage>
        <taxon>Archaea</taxon>
        <taxon>Methanobacteriati</taxon>
        <taxon>Methanobacteriota</taxon>
        <taxon>Thermococci</taxon>
        <taxon>Thermococcales</taxon>
        <taxon>Thermococcaceae</taxon>
        <taxon>Thermococcus</taxon>
    </lineage>
</organism>
<sequence>MRLSPVVIPHLLNPTGELWSDAEGDFSRYSPRFGKFKSYSGPAWEFVEKTLEKALSSGWSLLDLNTAVGSGAYLLEIVPMAPYTMMLYADDPTKAITLAVFSSKDSRYCRSDSWLFGWNPSRG</sequence>
<proteinExistence type="predicted"/>
<reference evidence="1 2" key="1">
    <citation type="submission" date="2023-08" db="EMBL/GenBank/DDBJ databases">
        <title>Draft genome sequence of Thermococcus waiotapuensis WT1T, a thermophilic sulphur-dependent archaeon from order Thermococcales.</title>
        <authorList>
            <person name="Manners S.H."/>
            <person name="Carere C.R."/>
            <person name="Dhami M.K."/>
            <person name="Dobson R.C.J."/>
            <person name="Stott M.B."/>
        </authorList>
    </citation>
    <scope>NUCLEOTIDE SEQUENCE [LARGE SCALE GENOMIC DNA]</scope>
    <source>
        <strain evidence="1 2">WT1</strain>
    </source>
</reference>
<gene>
    <name evidence="1" type="ORF">RBI02_09090</name>
</gene>
<evidence type="ECO:0000313" key="1">
    <source>
        <dbReference type="EMBL" id="MDV3104685.1"/>
    </source>
</evidence>
<dbReference type="EMBL" id="JAVDZE010000006">
    <property type="protein sequence ID" value="MDV3104685.1"/>
    <property type="molecule type" value="Genomic_DNA"/>
</dbReference>
<dbReference type="AlphaFoldDB" id="A0AAE4NXU8"/>
<evidence type="ECO:0000313" key="2">
    <source>
        <dbReference type="Proteomes" id="UP001245683"/>
    </source>
</evidence>
<keyword evidence="2" id="KW-1185">Reference proteome</keyword>
<dbReference type="Proteomes" id="UP001245683">
    <property type="component" value="Unassembled WGS sequence"/>
</dbReference>
<protein>
    <submittedName>
        <fullName evidence="1">Uncharacterized protein</fullName>
    </submittedName>
</protein>
<accession>A0AAE4NXU8</accession>